<feature type="region of interest" description="Disordered" evidence="1">
    <location>
        <begin position="89"/>
        <end position="118"/>
    </location>
</feature>
<proteinExistence type="predicted"/>
<accession>A0A9W8Y0R7</accession>
<sequence>MYRPNLFDTDRKLPPPTIYQSVIPCDICAELVQDLSDCYSSPLFNGVYLADVHEKVEQHLVNHELDTPVAEELRNFPVASRTRTTVDVTMRHGGDDDVDARSASASTTHHQGEPLQGVKKQEQMHKQKQNYAAFAYVYKPLTAAASASLFKNPYNNITPEQHFKTADPAAFKNPCSNSNCEQHLGMPNTSTSASTSAHQPTAFAYVKQPLTVAAAASLFKNPYSNSTSPHVKTAGSGSDRW</sequence>
<gene>
    <name evidence="2" type="ORF">N0V83_008588</name>
</gene>
<dbReference type="AlphaFoldDB" id="A0A9W8Y0R7"/>
<name>A0A9W8Y0R7_9PLEO</name>
<protein>
    <submittedName>
        <fullName evidence="2">Uncharacterized protein</fullName>
    </submittedName>
</protein>
<dbReference type="Proteomes" id="UP001140560">
    <property type="component" value="Unassembled WGS sequence"/>
</dbReference>
<comment type="caution">
    <text evidence="2">The sequence shown here is derived from an EMBL/GenBank/DDBJ whole genome shotgun (WGS) entry which is preliminary data.</text>
</comment>
<reference evidence="2" key="1">
    <citation type="submission" date="2022-10" db="EMBL/GenBank/DDBJ databases">
        <title>Tapping the CABI collections for fungal endophytes: first genome assemblies for Collariella, Neodidymelliopsis, Ascochyta clinopodiicola, Didymella pomorum, Didymosphaeria variabile, Neocosmospora piperis and Neocucurbitaria cava.</title>
        <authorList>
            <person name="Hill R."/>
        </authorList>
    </citation>
    <scope>NUCLEOTIDE SEQUENCE</scope>
    <source>
        <strain evidence="2">IMI 356814</strain>
    </source>
</reference>
<evidence type="ECO:0000256" key="1">
    <source>
        <dbReference type="SAM" id="MobiDB-lite"/>
    </source>
</evidence>
<evidence type="ECO:0000313" key="2">
    <source>
        <dbReference type="EMBL" id="KAJ4364972.1"/>
    </source>
</evidence>
<evidence type="ECO:0000313" key="3">
    <source>
        <dbReference type="Proteomes" id="UP001140560"/>
    </source>
</evidence>
<organism evidence="2 3">
    <name type="scientific">Neocucurbitaria cava</name>
    <dbReference type="NCBI Taxonomy" id="798079"/>
    <lineage>
        <taxon>Eukaryota</taxon>
        <taxon>Fungi</taxon>
        <taxon>Dikarya</taxon>
        <taxon>Ascomycota</taxon>
        <taxon>Pezizomycotina</taxon>
        <taxon>Dothideomycetes</taxon>
        <taxon>Pleosporomycetidae</taxon>
        <taxon>Pleosporales</taxon>
        <taxon>Pleosporineae</taxon>
        <taxon>Cucurbitariaceae</taxon>
        <taxon>Neocucurbitaria</taxon>
    </lineage>
</organism>
<keyword evidence="3" id="KW-1185">Reference proteome</keyword>
<dbReference type="EMBL" id="JAPEUY010000016">
    <property type="protein sequence ID" value="KAJ4364972.1"/>
    <property type="molecule type" value="Genomic_DNA"/>
</dbReference>